<dbReference type="STRING" id="288004.AL038_15515"/>
<dbReference type="RefSeq" id="WP_062154355.1">
    <property type="nucleotide sequence ID" value="NZ_CP012373.2"/>
</dbReference>
<keyword evidence="5" id="KW-0732">Signal</keyword>
<dbReference type="Pfam" id="PF00691">
    <property type="entry name" value="OmpA"/>
    <property type="match status" value="1"/>
</dbReference>
<keyword evidence="8" id="KW-1185">Reference proteome</keyword>
<keyword evidence="3" id="KW-0998">Cell outer membrane</keyword>
<dbReference type="Proteomes" id="UP000234271">
    <property type="component" value="Chromosome"/>
</dbReference>
<organism evidence="7 8">
    <name type="scientific">Beggiatoa leptomitoformis</name>
    <dbReference type="NCBI Taxonomy" id="288004"/>
    <lineage>
        <taxon>Bacteria</taxon>
        <taxon>Pseudomonadati</taxon>
        <taxon>Pseudomonadota</taxon>
        <taxon>Gammaproteobacteria</taxon>
        <taxon>Thiotrichales</taxon>
        <taxon>Thiotrichaceae</taxon>
        <taxon>Beggiatoa</taxon>
    </lineage>
</organism>
<dbReference type="EMBL" id="CP018889">
    <property type="protein sequence ID" value="AUI68783.1"/>
    <property type="molecule type" value="Genomic_DNA"/>
</dbReference>
<dbReference type="KEGG" id="blep:AL038_15515"/>
<evidence type="ECO:0000313" key="8">
    <source>
        <dbReference type="Proteomes" id="UP000234271"/>
    </source>
</evidence>
<protein>
    <submittedName>
        <fullName evidence="7">OmpA family protein</fullName>
    </submittedName>
</protein>
<evidence type="ECO:0000256" key="1">
    <source>
        <dbReference type="ARBA" id="ARBA00004442"/>
    </source>
</evidence>
<evidence type="ECO:0000259" key="6">
    <source>
        <dbReference type="PROSITE" id="PS51123"/>
    </source>
</evidence>
<dbReference type="SUPFAM" id="SSF103088">
    <property type="entry name" value="OmpA-like"/>
    <property type="match status" value="1"/>
</dbReference>
<feature type="signal peptide" evidence="5">
    <location>
        <begin position="1"/>
        <end position="22"/>
    </location>
</feature>
<name>A0A2N9YE65_9GAMM</name>
<evidence type="ECO:0000256" key="3">
    <source>
        <dbReference type="ARBA" id="ARBA00023237"/>
    </source>
</evidence>
<feature type="chain" id="PRO_5014686467" evidence="5">
    <location>
        <begin position="23"/>
        <end position="273"/>
    </location>
</feature>
<feature type="domain" description="OmpA-like" evidence="6">
    <location>
        <begin position="132"/>
        <end position="253"/>
    </location>
</feature>
<dbReference type="PROSITE" id="PS51123">
    <property type="entry name" value="OMPA_2"/>
    <property type="match status" value="1"/>
</dbReference>
<dbReference type="PANTHER" id="PTHR30329">
    <property type="entry name" value="STATOR ELEMENT OF FLAGELLAR MOTOR COMPLEX"/>
    <property type="match status" value="1"/>
</dbReference>
<dbReference type="PROSITE" id="PS51257">
    <property type="entry name" value="PROKAR_LIPOPROTEIN"/>
    <property type="match status" value="1"/>
</dbReference>
<dbReference type="PANTHER" id="PTHR30329:SF21">
    <property type="entry name" value="LIPOPROTEIN YIAD-RELATED"/>
    <property type="match status" value="1"/>
</dbReference>
<dbReference type="InterPro" id="IPR006665">
    <property type="entry name" value="OmpA-like"/>
</dbReference>
<accession>A0A2N9YE65</accession>
<dbReference type="Gene3D" id="3.30.1330.60">
    <property type="entry name" value="OmpA-like domain"/>
    <property type="match status" value="1"/>
</dbReference>
<evidence type="ECO:0000313" key="7">
    <source>
        <dbReference type="EMBL" id="AUI68783.1"/>
    </source>
</evidence>
<keyword evidence="2 4" id="KW-0472">Membrane</keyword>
<dbReference type="CDD" id="cd07185">
    <property type="entry name" value="OmpA_C-like"/>
    <property type="match status" value="1"/>
</dbReference>
<dbReference type="InterPro" id="IPR050330">
    <property type="entry name" value="Bact_OuterMem_StrucFunc"/>
</dbReference>
<evidence type="ECO:0000256" key="2">
    <source>
        <dbReference type="ARBA" id="ARBA00023136"/>
    </source>
</evidence>
<dbReference type="GO" id="GO:0009279">
    <property type="term" value="C:cell outer membrane"/>
    <property type="evidence" value="ECO:0007669"/>
    <property type="project" value="UniProtKB-SubCell"/>
</dbReference>
<evidence type="ECO:0000256" key="4">
    <source>
        <dbReference type="PROSITE-ProRule" id="PRU00473"/>
    </source>
</evidence>
<gene>
    <name evidence="7" type="ORF">BLE401_08740</name>
</gene>
<comment type="subcellular location">
    <subcellularLocation>
        <location evidence="1">Cell outer membrane</location>
    </subcellularLocation>
</comment>
<dbReference type="OrthoDB" id="5587802at2"/>
<dbReference type="AlphaFoldDB" id="A0A2N9YE65"/>
<dbReference type="InterPro" id="IPR006664">
    <property type="entry name" value="OMP_bac"/>
</dbReference>
<sequence>MKKLLVYLVLAVNIMLAGCASLSSPEEEKSKQSSLKTLQTKLDEAKADDFGIFMTELHRAEVNLDKAQTVYDDAVAGKPVNLADGEAAAGKAVAHRTNAEDAFGRFLEPINKNLDESNQDIESQDARIAWLEALHIKPDTVIPDKSIYFNFGDSNLRAGERAKITDIIKFLREHPLFALKLTGYADTVGTKEHNKKLAARRNSAVLEALRRQGLPANTIVMVAIGETKGRDEVKNPESRRVEARIYVHGRYVKSTDNVASNEETETDVSESSP</sequence>
<proteinExistence type="predicted"/>
<dbReference type="InterPro" id="IPR036737">
    <property type="entry name" value="OmpA-like_sf"/>
</dbReference>
<evidence type="ECO:0000256" key="5">
    <source>
        <dbReference type="SAM" id="SignalP"/>
    </source>
</evidence>
<reference evidence="8" key="1">
    <citation type="submission" date="2016-12" db="EMBL/GenBank/DDBJ databases">
        <title>Complete Genome Sequence of Beggiatoa leptomitiformis D-401.</title>
        <authorList>
            <person name="Fomenkov A."/>
            <person name="Vincze T."/>
            <person name="Grabovich M."/>
            <person name="Anton B.P."/>
            <person name="Dubinina G."/>
            <person name="Orlova M."/>
            <person name="Belousova E."/>
            <person name="Roberts R.J."/>
        </authorList>
    </citation>
    <scope>NUCLEOTIDE SEQUENCE [LARGE SCALE GENOMIC DNA]</scope>
    <source>
        <strain evidence="8">D-401</strain>
    </source>
</reference>
<dbReference type="PRINTS" id="PR01021">
    <property type="entry name" value="OMPADOMAIN"/>
</dbReference>